<dbReference type="AlphaFoldDB" id="A0A8S0XHE0"/>
<feature type="compositionally biased region" description="Basic and acidic residues" evidence="3">
    <location>
        <begin position="110"/>
        <end position="121"/>
    </location>
</feature>
<dbReference type="GO" id="GO:0016787">
    <property type="term" value="F:hydrolase activity"/>
    <property type="evidence" value="ECO:0007669"/>
    <property type="project" value="UniProtKB-KW"/>
</dbReference>
<dbReference type="GO" id="GO:0004540">
    <property type="term" value="F:RNA nuclease activity"/>
    <property type="evidence" value="ECO:0007669"/>
    <property type="project" value="InterPro"/>
</dbReference>
<dbReference type="OrthoDB" id="3066544at2759"/>
<evidence type="ECO:0000313" key="6">
    <source>
        <dbReference type="Proteomes" id="UP000467700"/>
    </source>
</evidence>
<keyword evidence="2" id="KW-0378">Hydrolase</keyword>
<name>A0A8S0XHE0_CYCAE</name>
<proteinExistence type="predicted"/>
<evidence type="ECO:0000256" key="1">
    <source>
        <dbReference type="ARBA" id="ARBA00022722"/>
    </source>
</evidence>
<dbReference type="EMBL" id="CACVBS010000036">
    <property type="protein sequence ID" value="CAA7262559.1"/>
    <property type="molecule type" value="Genomic_DNA"/>
</dbReference>
<keyword evidence="6" id="KW-1185">Reference proteome</keyword>
<evidence type="ECO:0000256" key="3">
    <source>
        <dbReference type="SAM" id="MobiDB-lite"/>
    </source>
</evidence>
<dbReference type="SUPFAM" id="SSF53933">
    <property type="entry name" value="Microbial ribonucleases"/>
    <property type="match status" value="1"/>
</dbReference>
<keyword evidence="4" id="KW-0732">Signal</keyword>
<feature type="signal peptide" evidence="4">
    <location>
        <begin position="1"/>
        <end position="20"/>
    </location>
</feature>
<feature type="chain" id="PRO_5035739334" evidence="4">
    <location>
        <begin position="21"/>
        <end position="302"/>
    </location>
</feature>
<dbReference type="GO" id="GO:0003723">
    <property type="term" value="F:RNA binding"/>
    <property type="evidence" value="ECO:0007669"/>
    <property type="project" value="InterPro"/>
</dbReference>
<sequence length="302" mass="33152">MLLHLYLFLGVTASLTLLLARPISVSNDVHGIDAVTRHGTDFSDFNPGFTVRALTLLDSHKHANAVLHAQQSKKALHREKKAAKNKKATCGKTTEHEKQKAISSAQKAAKEACKERWEKKPKTTPKGTKPKTPKVKLTAEEKQQVKDVLHTSVSHMRNTVGILATGQYRVKSTPDAEKYMGKSIQTAVMNSYINDLSSAGLGNAVSKHPKLFQNRPYDGSHPDGRIRNQHPIPGNLPNLKEYPLKKIGWTGTGNVGPVRVITLSHGGTDMFHAVIGHNISRGGNENDHYCASRVAREADELD</sequence>
<gene>
    <name evidence="5" type="ORF">AAE3_LOCUS4729</name>
</gene>
<accession>A0A8S0XHE0</accession>
<evidence type="ECO:0000256" key="4">
    <source>
        <dbReference type="SAM" id="SignalP"/>
    </source>
</evidence>
<dbReference type="Proteomes" id="UP000467700">
    <property type="component" value="Unassembled WGS sequence"/>
</dbReference>
<organism evidence="5 6">
    <name type="scientific">Cyclocybe aegerita</name>
    <name type="common">Black poplar mushroom</name>
    <name type="synonym">Agrocybe aegerita</name>
    <dbReference type="NCBI Taxonomy" id="1973307"/>
    <lineage>
        <taxon>Eukaryota</taxon>
        <taxon>Fungi</taxon>
        <taxon>Dikarya</taxon>
        <taxon>Basidiomycota</taxon>
        <taxon>Agaricomycotina</taxon>
        <taxon>Agaricomycetes</taxon>
        <taxon>Agaricomycetidae</taxon>
        <taxon>Agaricales</taxon>
        <taxon>Agaricineae</taxon>
        <taxon>Bolbitiaceae</taxon>
        <taxon>Cyclocybe</taxon>
    </lineage>
</organism>
<dbReference type="InterPro" id="IPR016191">
    <property type="entry name" value="Ribonuclease/ribotoxin"/>
</dbReference>
<keyword evidence="1" id="KW-0540">Nuclease</keyword>
<protein>
    <submittedName>
        <fullName evidence="5">Uncharacterized protein</fullName>
    </submittedName>
</protein>
<comment type="caution">
    <text evidence="5">The sequence shown here is derived from an EMBL/GenBank/DDBJ whole genome shotgun (WGS) entry which is preliminary data.</text>
</comment>
<reference evidence="5 6" key="1">
    <citation type="submission" date="2020-01" db="EMBL/GenBank/DDBJ databases">
        <authorList>
            <person name="Gupta K D."/>
        </authorList>
    </citation>
    <scope>NUCLEOTIDE SEQUENCE [LARGE SCALE GENOMIC DNA]</scope>
</reference>
<evidence type="ECO:0000256" key="2">
    <source>
        <dbReference type="ARBA" id="ARBA00022801"/>
    </source>
</evidence>
<evidence type="ECO:0000313" key="5">
    <source>
        <dbReference type="EMBL" id="CAA7262559.1"/>
    </source>
</evidence>
<feature type="region of interest" description="Disordered" evidence="3">
    <location>
        <begin position="110"/>
        <end position="134"/>
    </location>
</feature>